<dbReference type="SUPFAM" id="SSF53613">
    <property type="entry name" value="Ribokinase-like"/>
    <property type="match status" value="1"/>
</dbReference>
<evidence type="ECO:0000259" key="21">
    <source>
        <dbReference type="PROSITE" id="PS51385"/>
    </source>
</evidence>
<dbReference type="PROSITE" id="PS51385">
    <property type="entry name" value="YJEF_N"/>
    <property type="match status" value="1"/>
</dbReference>
<dbReference type="PANTHER" id="PTHR12592">
    <property type="entry name" value="ATP-DEPENDENT (S)-NAD(P)H-HYDRATE DEHYDRATASE FAMILY MEMBER"/>
    <property type="match status" value="1"/>
</dbReference>
<evidence type="ECO:0000256" key="4">
    <source>
        <dbReference type="ARBA" id="ARBA00009524"/>
    </source>
</evidence>
<dbReference type="Pfam" id="PF01256">
    <property type="entry name" value="Carb_kinase"/>
    <property type="match status" value="1"/>
</dbReference>
<evidence type="ECO:0000256" key="6">
    <source>
        <dbReference type="ARBA" id="ARBA00022741"/>
    </source>
</evidence>
<comment type="catalytic activity">
    <reaction evidence="15 17 19">
        <text>(6S)-NADHX + ADP = AMP + phosphate + NADH + H(+)</text>
        <dbReference type="Rhea" id="RHEA:32223"/>
        <dbReference type="ChEBI" id="CHEBI:15378"/>
        <dbReference type="ChEBI" id="CHEBI:43474"/>
        <dbReference type="ChEBI" id="CHEBI:57945"/>
        <dbReference type="ChEBI" id="CHEBI:64074"/>
        <dbReference type="ChEBI" id="CHEBI:456215"/>
        <dbReference type="ChEBI" id="CHEBI:456216"/>
        <dbReference type="EC" id="4.2.1.136"/>
    </reaction>
</comment>
<dbReference type="PROSITE" id="PS51383">
    <property type="entry name" value="YJEF_C_3"/>
    <property type="match status" value="1"/>
</dbReference>
<dbReference type="EMBL" id="BMWY01000002">
    <property type="protein sequence ID" value="GGZ50139.1"/>
    <property type="molecule type" value="Genomic_DNA"/>
</dbReference>
<keyword evidence="9 18" id="KW-0630">Potassium</keyword>
<evidence type="ECO:0000256" key="16">
    <source>
        <dbReference type="ARBA" id="ARBA00049209"/>
    </source>
</evidence>
<feature type="binding site" evidence="18">
    <location>
        <position position="162"/>
    </location>
    <ligand>
        <name>K(+)</name>
        <dbReference type="ChEBI" id="CHEBI:29103"/>
    </ligand>
</feature>
<feature type="binding site" evidence="17">
    <location>
        <position position="440"/>
    </location>
    <ligand>
        <name>(6S)-NADPHX</name>
        <dbReference type="ChEBI" id="CHEBI:64076"/>
    </ligand>
</feature>
<dbReference type="Pfam" id="PF03853">
    <property type="entry name" value="YjeF_N"/>
    <property type="match status" value="1"/>
</dbReference>
<feature type="binding site" evidence="18">
    <location>
        <position position="159"/>
    </location>
    <ligand>
        <name>(6S)-NADPHX</name>
        <dbReference type="ChEBI" id="CHEBI:64076"/>
    </ligand>
</feature>
<dbReference type="NCBIfam" id="TIGR00197">
    <property type="entry name" value="yjeF_nterm"/>
    <property type="match status" value="1"/>
</dbReference>
<name>A0ABQ3BL10_9FLAO</name>
<dbReference type="SUPFAM" id="SSF64153">
    <property type="entry name" value="YjeF N-terminal domain-like"/>
    <property type="match status" value="1"/>
</dbReference>
<feature type="binding site" evidence="17">
    <location>
        <position position="376"/>
    </location>
    <ligand>
        <name>(6S)-NADPHX</name>
        <dbReference type="ChEBI" id="CHEBI:64076"/>
    </ligand>
</feature>
<reference evidence="23" key="1">
    <citation type="journal article" date="2019" name="Int. J. Syst. Evol. Microbiol.">
        <title>The Global Catalogue of Microorganisms (GCM) 10K type strain sequencing project: providing services to taxonomists for standard genome sequencing and annotation.</title>
        <authorList>
            <consortium name="The Broad Institute Genomics Platform"/>
            <consortium name="The Broad Institute Genome Sequencing Center for Infectious Disease"/>
            <person name="Wu L."/>
            <person name="Ma J."/>
        </authorList>
    </citation>
    <scope>NUCLEOTIDE SEQUENCE [LARGE SCALE GENOMIC DNA]</scope>
    <source>
        <strain evidence="23">KCTC 12708</strain>
    </source>
</reference>
<evidence type="ECO:0000256" key="19">
    <source>
        <dbReference type="PIRNR" id="PIRNR017184"/>
    </source>
</evidence>
<feature type="domain" description="YjeF N-terminal" evidence="21">
    <location>
        <begin position="9"/>
        <end position="217"/>
    </location>
</feature>
<evidence type="ECO:0000313" key="23">
    <source>
        <dbReference type="Proteomes" id="UP000615593"/>
    </source>
</evidence>
<comment type="cofactor">
    <cofactor evidence="18 19">
        <name>K(+)</name>
        <dbReference type="ChEBI" id="CHEBI:29103"/>
    </cofactor>
    <text evidence="18 19">Binds 1 potassium ion per subunit.</text>
</comment>
<comment type="caution">
    <text evidence="22">The sequence shown here is derived from an EMBL/GenBank/DDBJ whole genome shotgun (WGS) entry which is preliminary data.</text>
</comment>
<sequence>MKIFNKGKLKEADEFTIKEQNISSDELMERAAIQLFGWLKTQLKENRPKINLFCGIGNNGGDGLALARLLLNDGYEVEVYIVNFSDKRSDDFLLNLKRLKEHQFWPEFINENSDLPELNQGEIVIDAIFGIGLNRPAEGWIKELIQHINQSKSYVIAVDVPSGLYLDKAPEVPEAIIKAETTITFQLPKLVFFLPETAEFAGRVEIADIGLDQNFIAKTASEALLIQQHDAQRLYKPRGKFSHKGTFGHCLVAGGSYGKMGSVLLATKAALRVGVGKVSALIPKCGYDILQLGIPEAMVITAENEKFLEKTTIDFTPESICFGIGAGKEEATKEYLEQLLKERTAPLLIDADGINILAENQELLNYLPEKSILTPHPGELKRLLGEWEDDFDKLEKAKAFSLKYKVIVVIKGAYTITIADKNLYINSTGNPGMATAGSGDTLSGIIAGLVAQGYDATIAAVFGVYLHGKAGDLAAEKLGFEAVIADDLIQHLGEAYKSLFE</sequence>
<dbReference type="NCBIfam" id="TIGR00196">
    <property type="entry name" value="yjeF_cterm"/>
    <property type="match status" value="1"/>
</dbReference>
<proteinExistence type="inferred from homology"/>
<evidence type="ECO:0000256" key="3">
    <source>
        <dbReference type="ARBA" id="ARBA00006001"/>
    </source>
</evidence>
<dbReference type="GeneID" id="94368622"/>
<organism evidence="22 23">
    <name type="scientific">Mesonia mobilis</name>
    <dbReference type="NCBI Taxonomy" id="369791"/>
    <lineage>
        <taxon>Bacteria</taxon>
        <taxon>Pseudomonadati</taxon>
        <taxon>Bacteroidota</taxon>
        <taxon>Flavobacteriia</taxon>
        <taxon>Flavobacteriales</taxon>
        <taxon>Flavobacteriaceae</taxon>
        <taxon>Mesonia</taxon>
    </lineage>
</organism>
<dbReference type="PANTHER" id="PTHR12592:SF0">
    <property type="entry name" value="ATP-DEPENDENT (S)-NAD(P)H-HYDRATE DEHYDRATASE"/>
    <property type="match status" value="1"/>
</dbReference>
<keyword evidence="6 17" id="KW-0547">Nucleotide-binding</keyword>
<comment type="function">
    <text evidence="18">Catalyzes the epimerization of the S- and R-forms of NAD(P)HX, a damaged form of NAD(P)H that is a result of enzymatic or heat-dependent hydration. This is a prerequisite for the S-specific NAD(P)H-hydrate dehydratase to allow the repair of both epimers of NAD(P)HX.</text>
</comment>
<dbReference type="EC" id="4.2.1.136" evidence="19"/>
<dbReference type="InterPro" id="IPR004443">
    <property type="entry name" value="YjeF_N_dom"/>
</dbReference>
<dbReference type="InterPro" id="IPR030677">
    <property type="entry name" value="Nnr"/>
</dbReference>
<dbReference type="PROSITE" id="PS01050">
    <property type="entry name" value="YJEF_C_2"/>
    <property type="match status" value="1"/>
</dbReference>
<comment type="catalytic activity">
    <reaction evidence="16 17 19">
        <text>(6S)-NADPHX + ADP = AMP + phosphate + NADPH + H(+)</text>
        <dbReference type="Rhea" id="RHEA:32235"/>
        <dbReference type="ChEBI" id="CHEBI:15378"/>
        <dbReference type="ChEBI" id="CHEBI:43474"/>
        <dbReference type="ChEBI" id="CHEBI:57783"/>
        <dbReference type="ChEBI" id="CHEBI:64076"/>
        <dbReference type="ChEBI" id="CHEBI:456215"/>
        <dbReference type="ChEBI" id="CHEBI:456216"/>
        <dbReference type="EC" id="4.2.1.136"/>
    </reaction>
</comment>
<protein>
    <recommendedName>
        <fullName evidence="19">Bifunctional NAD(P)H-hydrate repair enzyme</fullName>
    </recommendedName>
    <alternativeName>
        <fullName evidence="19">Nicotinamide nucleotide repair protein</fullName>
    </alternativeName>
    <domain>
        <recommendedName>
            <fullName evidence="19">ADP-dependent (S)-NAD(P)H-hydrate dehydratase</fullName>
            <ecNumber evidence="19">4.2.1.136</ecNumber>
        </recommendedName>
        <alternativeName>
            <fullName evidence="19">ADP-dependent NAD(P)HX dehydratase</fullName>
        </alternativeName>
    </domain>
    <domain>
        <recommendedName>
            <fullName evidence="19">NAD(P)H-hydrate epimerase</fullName>
            <ecNumber evidence="19">5.1.99.6</ecNumber>
        </recommendedName>
    </domain>
</protein>
<dbReference type="InterPro" id="IPR036652">
    <property type="entry name" value="YjeF_N_dom_sf"/>
</dbReference>
<feature type="binding site" evidence="17">
    <location>
        <position position="325"/>
    </location>
    <ligand>
        <name>(6S)-NADPHX</name>
        <dbReference type="ChEBI" id="CHEBI:64076"/>
    </ligand>
</feature>
<keyword evidence="10 17" id="KW-0520">NAD</keyword>
<comment type="similarity">
    <text evidence="4 19">In the C-terminal section; belongs to the NnrD/CARKD family.</text>
</comment>
<keyword evidence="8 17" id="KW-0521">NADP</keyword>
<dbReference type="Gene3D" id="3.40.1190.20">
    <property type="match status" value="1"/>
</dbReference>
<feature type="binding site" evidence="18">
    <location>
        <begin position="130"/>
        <end position="136"/>
    </location>
    <ligand>
        <name>(6S)-NADPHX</name>
        <dbReference type="ChEBI" id="CHEBI:64076"/>
    </ligand>
</feature>
<feature type="binding site" evidence="18">
    <location>
        <position position="126"/>
    </location>
    <ligand>
        <name>K(+)</name>
        <dbReference type="ChEBI" id="CHEBI:29103"/>
    </ligand>
</feature>
<comment type="catalytic activity">
    <reaction evidence="1 18 19">
        <text>(6R)-NADHX = (6S)-NADHX</text>
        <dbReference type="Rhea" id="RHEA:32215"/>
        <dbReference type="ChEBI" id="CHEBI:64074"/>
        <dbReference type="ChEBI" id="CHEBI:64075"/>
        <dbReference type="EC" id="5.1.99.6"/>
    </reaction>
</comment>
<dbReference type="PIRSF" id="PIRSF017184">
    <property type="entry name" value="Nnr"/>
    <property type="match status" value="1"/>
</dbReference>
<dbReference type="InterPro" id="IPR017953">
    <property type="entry name" value="Carbohydrate_kinase_pred_CS"/>
</dbReference>
<evidence type="ECO:0000256" key="8">
    <source>
        <dbReference type="ARBA" id="ARBA00022857"/>
    </source>
</evidence>
<evidence type="ECO:0000256" key="15">
    <source>
        <dbReference type="ARBA" id="ARBA00048238"/>
    </source>
</evidence>
<evidence type="ECO:0000256" key="10">
    <source>
        <dbReference type="ARBA" id="ARBA00023027"/>
    </source>
</evidence>
<comment type="caution">
    <text evidence="17">Lacks conserved residue(s) required for the propagation of feature annotation.</text>
</comment>
<comment type="cofactor">
    <cofactor evidence="17">
        <name>Mg(2+)</name>
        <dbReference type="ChEBI" id="CHEBI:18420"/>
    </cofactor>
</comment>
<comment type="catalytic activity">
    <reaction evidence="2 18 19">
        <text>(6R)-NADPHX = (6S)-NADPHX</text>
        <dbReference type="Rhea" id="RHEA:32227"/>
        <dbReference type="ChEBI" id="CHEBI:64076"/>
        <dbReference type="ChEBI" id="CHEBI:64077"/>
        <dbReference type="EC" id="5.1.99.6"/>
    </reaction>
</comment>
<evidence type="ECO:0000256" key="9">
    <source>
        <dbReference type="ARBA" id="ARBA00022958"/>
    </source>
</evidence>
<dbReference type="HAMAP" id="MF_01966">
    <property type="entry name" value="NADHX_epimerase"/>
    <property type="match status" value="1"/>
</dbReference>
<keyword evidence="7 17" id="KW-0067">ATP-binding</keyword>
<evidence type="ECO:0000256" key="1">
    <source>
        <dbReference type="ARBA" id="ARBA00000013"/>
    </source>
</evidence>
<evidence type="ECO:0000256" key="17">
    <source>
        <dbReference type="HAMAP-Rule" id="MF_01965"/>
    </source>
</evidence>
<accession>A0ABQ3BL10</accession>
<feature type="binding site" evidence="17">
    <location>
        <position position="439"/>
    </location>
    <ligand>
        <name>AMP</name>
        <dbReference type="ChEBI" id="CHEBI:456215"/>
    </ligand>
</feature>
<dbReference type="CDD" id="cd01171">
    <property type="entry name" value="YXKO-related"/>
    <property type="match status" value="1"/>
</dbReference>
<comment type="similarity">
    <text evidence="3 19">In the N-terminal section; belongs to the NnrE/AIBP family.</text>
</comment>
<keyword evidence="23" id="KW-1185">Reference proteome</keyword>
<comment type="function">
    <text evidence="17">Catalyzes the dehydration of the S-form of NAD(P)HX at the expense of ADP, which is converted to AMP. Together with NAD(P)HX epimerase, which catalyzes the epimerization of the S- and R-forms, the enzyme allows the repair of both epimers of NAD(P)HX, a damaged form of NAD(P)H that is a result of enzymatic or heat-dependent hydration.</text>
</comment>
<evidence type="ECO:0000256" key="7">
    <source>
        <dbReference type="ARBA" id="ARBA00022840"/>
    </source>
</evidence>
<evidence type="ECO:0000256" key="13">
    <source>
        <dbReference type="ARBA" id="ARBA00023268"/>
    </source>
</evidence>
<evidence type="ECO:0000256" key="14">
    <source>
        <dbReference type="ARBA" id="ARBA00025153"/>
    </source>
</evidence>
<dbReference type="InterPro" id="IPR029056">
    <property type="entry name" value="Ribokinase-like"/>
</dbReference>
<comment type="similarity">
    <text evidence="17">Belongs to the NnrD/CARKD family.</text>
</comment>
<evidence type="ECO:0000256" key="2">
    <source>
        <dbReference type="ARBA" id="ARBA00000909"/>
    </source>
</evidence>
<evidence type="ECO:0000256" key="18">
    <source>
        <dbReference type="HAMAP-Rule" id="MF_01966"/>
    </source>
</evidence>
<keyword evidence="11 18" id="KW-0413">Isomerase</keyword>
<keyword evidence="5 18" id="KW-0479">Metal-binding</keyword>
<dbReference type="RefSeq" id="WP_027883863.1">
    <property type="nucleotide sequence ID" value="NZ_BMWY01000002.1"/>
</dbReference>
<evidence type="ECO:0000256" key="12">
    <source>
        <dbReference type="ARBA" id="ARBA00023239"/>
    </source>
</evidence>
<evidence type="ECO:0000256" key="11">
    <source>
        <dbReference type="ARBA" id="ARBA00023235"/>
    </source>
</evidence>
<comment type="function">
    <text evidence="14 19">Bifunctional enzyme that catalyzes the epimerization of the S- and R-forms of NAD(P)HX and the dehydration of the S-form of NAD(P)HX at the expense of ADP, which is converted to AMP. This allows the repair of both epimers of NAD(P)HX, a damaged form of NAD(P)H that is a result of enzymatic or heat-dependent hydration.</text>
</comment>
<comment type="similarity">
    <text evidence="18">Belongs to the NnrE/AIBP family.</text>
</comment>
<keyword evidence="13" id="KW-0511">Multifunctional enzyme</keyword>
<gene>
    <name evidence="17" type="primary">nnrD</name>
    <name evidence="18" type="synonym">nnrE</name>
    <name evidence="22" type="ORF">GCM10008088_09560</name>
</gene>
<evidence type="ECO:0000259" key="20">
    <source>
        <dbReference type="PROSITE" id="PS51383"/>
    </source>
</evidence>
<feature type="binding site" evidence="18">
    <location>
        <begin position="58"/>
        <end position="62"/>
    </location>
    <ligand>
        <name>(6S)-NADPHX</name>
        <dbReference type="ChEBI" id="CHEBI:64076"/>
    </ligand>
</feature>
<comment type="subunit">
    <text evidence="17">Homotetramer.</text>
</comment>
<feature type="domain" description="YjeF C-terminal" evidence="20">
    <location>
        <begin position="227"/>
        <end position="499"/>
    </location>
</feature>
<dbReference type="EC" id="5.1.99.6" evidence="19"/>
<keyword evidence="12 17" id="KW-0456">Lyase</keyword>
<feature type="binding site" evidence="17">
    <location>
        <begin position="411"/>
        <end position="415"/>
    </location>
    <ligand>
        <name>AMP</name>
        <dbReference type="ChEBI" id="CHEBI:456215"/>
    </ligand>
</feature>
<dbReference type="HAMAP" id="MF_01965">
    <property type="entry name" value="NADHX_dehydratase"/>
    <property type="match status" value="1"/>
</dbReference>
<dbReference type="InterPro" id="IPR000631">
    <property type="entry name" value="CARKD"/>
</dbReference>
<feature type="binding site" evidence="18">
    <location>
        <position position="59"/>
    </location>
    <ligand>
        <name>K(+)</name>
        <dbReference type="ChEBI" id="CHEBI:29103"/>
    </ligand>
</feature>
<evidence type="ECO:0000313" key="22">
    <source>
        <dbReference type="EMBL" id="GGZ50139.1"/>
    </source>
</evidence>
<evidence type="ECO:0000256" key="5">
    <source>
        <dbReference type="ARBA" id="ARBA00022723"/>
    </source>
</evidence>
<dbReference type="Gene3D" id="3.40.50.10260">
    <property type="entry name" value="YjeF N-terminal domain"/>
    <property type="match status" value="1"/>
</dbReference>
<dbReference type="Proteomes" id="UP000615593">
    <property type="component" value="Unassembled WGS sequence"/>
</dbReference>